<name>A0AAD4NV43_9PLEO</name>
<accession>A0AAD4NV43</accession>
<evidence type="ECO:0000313" key="2">
    <source>
        <dbReference type="EMBL" id="KAG9195384.1"/>
    </source>
</evidence>
<feature type="region of interest" description="Disordered" evidence="1">
    <location>
        <begin position="18"/>
        <end position="54"/>
    </location>
</feature>
<dbReference type="EMBL" id="JAANER010000001">
    <property type="protein sequence ID" value="KAG9195384.1"/>
    <property type="molecule type" value="Genomic_DNA"/>
</dbReference>
<feature type="region of interest" description="Disordered" evidence="1">
    <location>
        <begin position="135"/>
        <end position="170"/>
    </location>
</feature>
<comment type="caution">
    <text evidence="2">The sequence shown here is derived from an EMBL/GenBank/DDBJ whole genome shotgun (WGS) entry which is preliminary data.</text>
</comment>
<evidence type="ECO:0000313" key="3">
    <source>
        <dbReference type="Proteomes" id="UP001199106"/>
    </source>
</evidence>
<evidence type="ECO:0000256" key="1">
    <source>
        <dbReference type="SAM" id="MobiDB-lite"/>
    </source>
</evidence>
<keyword evidence="3" id="KW-1185">Reference proteome</keyword>
<protein>
    <submittedName>
        <fullName evidence="2">Uncharacterized protein</fullName>
    </submittedName>
</protein>
<dbReference type="AlphaFoldDB" id="A0AAD4NV43"/>
<sequence>MQRSLRNSNSLALSTAITDTMGHPYRTPSPIREPYISSSHVNSPQTALQTRTSRSDIYAPAVAAAESDKHCQRHTVASARLQNGYRAESDLFDQKSSSAAVAASSEHIEGLPVLEEPYTPKKKCAPILFHGLPSPETPMFHDETPSERAKKPNDLLPLPNQRHADTSSEDVDEVMIAVPQTSECAIQNDEILARKLEASLSPNTTRRSTRLRMQPKPTFAVLKTARKLPPSPVTSDHDTQPEFSIVPVKADPIPFEGLPTVHSLSWQIQYPPGGSTHPSYPYPAMDPCLLFHQAFVPIIGGLPDFTLVPKLVLPMGWKHVSWSGLLPIAFDPYRQAFKLTPVGPIPLTCEELQQQGLQKYVPGGESHPEFGLLPEMLKLSDGSDAEIYNFDGVDWTLPWAGQMDFHTPCRIMDKRYSSDEIKSPTDSYICIPMITYPWSEAHDCPNKVFDLNDAWRWLSNKETNPTADFIPTPEKTWHRSGAFRSARRLKSPVPELMMLATQSTPTTPNIQLNPLLQNQDSMKDKNHFCPFKSIATPCTVNITLLGDTEFTIIELLSYFPQHYCWGHAAERMAKAGVMGSMIREEIIMTRGLQGDEMMKASSIACAAMLARKRDCVKVKEAEDMDIGVGKNTPTPAVKSTVIEMTMSYTAEEWVYDVWEKIDYPLLALAHGLQSLPTGPDAGPLTALILWCREKGRYRVLLSEVPALLKEAEIEPLIEPGQNGCPDGEVVGMHAEALKKDRLRVVRDAGVNKRALGGSVGDTQGKRRKLG</sequence>
<reference evidence="2" key="1">
    <citation type="submission" date="2021-07" db="EMBL/GenBank/DDBJ databases">
        <title>Genome Resource of American Ginseng Black Spot Pathogen Alternaria panax.</title>
        <authorList>
            <person name="Qiu C."/>
            <person name="Wang W."/>
            <person name="Liu Z."/>
        </authorList>
    </citation>
    <scope>NUCLEOTIDE SEQUENCE</scope>
    <source>
        <strain evidence="2">BNCC115425</strain>
    </source>
</reference>
<gene>
    <name evidence="2" type="ORF">G6011_00505</name>
</gene>
<organism evidence="2 3">
    <name type="scientific">Alternaria panax</name>
    <dbReference type="NCBI Taxonomy" id="48097"/>
    <lineage>
        <taxon>Eukaryota</taxon>
        <taxon>Fungi</taxon>
        <taxon>Dikarya</taxon>
        <taxon>Ascomycota</taxon>
        <taxon>Pezizomycotina</taxon>
        <taxon>Dothideomycetes</taxon>
        <taxon>Pleosporomycetidae</taxon>
        <taxon>Pleosporales</taxon>
        <taxon>Pleosporineae</taxon>
        <taxon>Pleosporaceae</taxon>
        <taxon>Alternaria</taxon>
        <taxon>Alternaria sect. Panax</taxon>
    </lineage>
</organism>
<feature type="compositionally biased region" description="Basic and acidic residues" evidence="1">
    <location>
        <begin position="139"/>
        <end position="153"/>
    </location>
</feature>
<proteinExistence type="predicted"/>
<dbReference type="Proteomes" id="UP001199106">
    <property type="component" value="Unassembled WGS sequence"/>
</dbReference>
<feature type="compositionally biased region" description="Polar residues" evidence="1">
    <location>
        <begin position="36"/>
        <end position="52"/>
    </location>
</feature>